<evidence type="ECO:0000313" key="2">
    <source>
        <dbReference type="EMBL" id="KAK7269713.1"/>
    </source>
</evidence>
<feature type="compositionally biased region" description="Basic and acidic residues" evidence="1">
    <location>
        <begin position="11"/>
        <end position="22"/>
    </location>
</feature>
<accession>A0AAN9F986</accession>
<gene>
    <name evidence="2" type="ORF">RIF29_22447</name>
</gene>
<comment type="caution">
    <text evidence="2">The sequence shown here is derived from an EMBL/GenBank/DDBJ whole genome shotgun (WGS) entry which is preliminary data.</text>
</comment>
<dbReference type="AlphaFoldDB" id="A0AAN9F986"/>
<dbReference type="EMBL" id="JAYWIO010000004">
    <property type="protein sequence ID" value="KAK7269713.1"/>
    <property type="molecule type" value="Genomic_DNA"/>
</dbReference>
<evidence type="ECO:0000313" key="3">
    <source>
        <dbReference type="Proteomes" id="UP001372338"/>
    </source>
</evidence>
<feature type="region of interest" description="Disordered" evidence="1">
    <location>
        <begin position="1"/>
        <end position="30"/>
    </location>
</feature>
<feature type="region of interest" description="Disordered" evidence="1">
    <location>
        <begin position="90"/>
        <end position="183"/>
    </location>
</feature>
<reference evidence="2 3" key="1">
    <citation type="submission" date="2024-01" db="EMBL/GenBank/DDBJ databases">
        <title>The genomes of 5 underutilized Papilionoideae crops provide insights into root nodulation and disease resistanc.</title>
        <authorList>
            <person name="Yuan L."/>
        </authorList>
    </citation>
    <scope>NUCLEOTIDE SEQUENCE [LARGE SCALE GENOMIC DNA]</scope>
    <source>
        <strain evidence="2">ZHUSHIDOU_FW_LH</strain>
        <tissue evidence="2">Leaf</tissue>
    </source>
</reference>
<feature type="compositionally biased region" description="Polar residues" evidence="1">
    <location>
        <begin position="163"/>
        <end position="172"/>
    </location>
</feature>
<sequence>MEEEMVFSASKQDDWLPPKPPDDGGGGGNRWKVSFAEKVLGQNATCIRRKKVDLIAEKLFRIEYLDDQKMFVAAGADSTHGDWMVVEKKKSNRRTHMQGALKQDPKKASSSNPFSHLPLHVSGDLEKSRAVFSSGVSPKKDPPVRRKWVRKRTRNNDVKVHKQSSSQKTPVTNPIADVDPPLTDDMQNIQVVSIDEGTSGQDYVTKASILEKSATSKPTFKSAMNIEWVSGNKFRFLDEDENEHNTGTGKVHIDIQKDNPFQAKERNMHGVNEVHEPP</sequence>
<evidence type="ECO:0000256" key="1">
    <source>
        <dbReference type="SAM" id="MobiDB-lite"/>
    </source>
</evidence>
<protein>
    <submittedName>
        <fullName evidence="2">Uncharacterized protein</fullName>
    </submittedName>
</protein>
<dbReference type="Proteomes" id="UP001372338">
    <property type="component" value="Unassembled WGS sequence"/>
</dbReference>
<proteinExistence type="predicted"/>
<organism evidence="2 3">
    <name type="scientific">Crotalaria pallida</name>
    <name type="common">Smooth rattlebox</name>
    <name type="synonym">Crotalaria striata</name>
    <dbReference type="NCBI Taxonomy" id="3830"/>
    <lineage>
        <taxon>Eukaryota</taxon>
        <taxon>Viridiplantae</taxon>
        <taxon>Streptophyta</taxon>
        <taxon>Embryophyta</taxon>
        <taxon>Tracheophyta</taxon>
        <taxon>Spermatophyta</taxon>
        <taxon>Magnoliopsida</taxon>
        <taxon>eudicotyledons</taxon>
        <taxon>Gunneridae</taxon>
        <taxon>Pentapetalae</taxon>
        <taxon>rosids</taxon>
        <taxon>fabids</taxon>
        <taxon>Fabales</taxon>
        <taxon>Fabaceae</taxon>
        <taxon>Papilionoideae</taxon>
        <taxon>50 kb inversion clade</taxon>
        <taxon>genistoids sensu lato</taxon>
        <taxon>core genistoids</taxon>
        <taxon>Crotalarieae</taxon>
        <taxon>Crotalaria</taxon>
    </lineage>
</organism>
<name>A0AAN9F986_CROPI</name>
<keyword evidence="3" id="KW-1185">Reference proteome</keyword>